<protein>
    <submittedName>
        <fullName evidence="1">Uncharacterized protein</fullName>
    </submittedName>
</protein>
<reference evidence="1 2" key="1">
    <citation type="submission" date="2023-05" db="EMBL/GenBank/DDBJ databases">
        <title>Streptantibioticus silvisoli sp. nov., acidotolerant actinomycetes 1 from pine litter.</title>
        <authorList>
            <person name="Swiecimska M."/>
            <person name="Golinska P."/>
            <person name="Sangal V."/>
            <person name="Wachnowicz B."/>
            <person name="Goodfellow M."/>
        </authorList>
    </citation>
    <scope>NUCLEOTIDE SEQUENCE [LARGE SCALE GENOMIC DNA]</scope>
    <source>
        <strain evidence="1 2">SL54</strain>
    </source>
</reference>
<comment type="caution">
    <text evidence="1">The sequence shown here is derived from an EMBL/GenBank/DDBJ whole genome shotgun (WGS) entry which is preliminary data.</text>
</comment>
<organism evidence="1 2">
    <name type="scientific">Streptantibioticus silvisoli</name>
    <dbReference type="NCBI Taxonomy" id="2705255"/>
    <lineage>
        <taxon>Bacteria</taxon>
        <taxon>Bacillati</taxon>
        <taxon>Actinomycetota</taxon>
        <taxon>Actinomycetes</taxon>
        <taxon>Kitasatosporales</taxon>
        <taxon>Streptomycetaceae</taxon>
        <taxon>Streptantibioticus</taxon>
    </lineage>
</organism>
<gene>
    <name evidence="1" type="ORF">POF43_019270</name>
</gene>
<keyword evidence="2" id="KW-1185">Reference proteome</keyword>
<dbReference type="RefSeq" id="WP_271324800.1">
    <property type="nucleotide sequence ID" value="NZ_JAAGKO020000027.1"/>
</dbReference>
<proteinExistence type="predicted"/>
<name>A0ABT6W5P1_9ACTN</name>
<dbReference type="Proteomes" id="UP001156398">
    <property type="component" value="Unassembled WGS sequence"/>
</dbReference>
<evidence type="ECO:0000313" key="1">
    <source>
        <dbReference type="EMBL" id="MDI5964836.1"/>
    </source>
</evidence>
<sequence>MSATVVYVRLESGRIRQVDSSPLPPQRFGNGHLWMFDGGVSDVEDPYTCGLCGQSKWRSYNTPCAEGRTPDDLNAERAQWIADHRFHGLVPHYLREDIGVAA</sequence>
<dbReference type="EMBL" id="JAAGKO020000027">
    <property type="protein sequence ID" value="MDI5964836.1"/>
    <property type="molecule type" value="Genomic_DNA"/>
</dbReference>
<evidence type="ECO:0000313" key="2">
    <source>
        <dbReference type="Proteomes" id="UP001156398"/>
    </source>
</evidence>
<accession>A0ABT6W5P1</accession>